<evidence type="ECO:0000313" key="2">
    <source>
        <dbReference type="EMBL" id="EAT84818.1"/>
    </source>
</evidence>
<evidence type="ECO:0000313" key="3">
    <source>
        <dbReference type="Proteomes" id="UP000001055"/>
    </source>
</evidence>
<dbReference type="InParanoid" id="Q0ULL2"/>
<accession>Q0ULL2</accession>
<reference evidence="3" key="1">
    <citation type="journal article" date="2007" name="Plant Cell">
        <title>Dothideomycete-plant interactions illuminated by genome sequencing and EST analysis of the wheat pathogen Stagonospora nodorum.</title>
        <authorList>
            <person name="Hane J.K."/>
            <person name="Lowe R.G."/>
            <person name="Solomon P.S."/>
            <person name="Tan K.C."/>
            <person name="Schoch C.L."/>
            <person name="Spatafora J.W."/>
            <person name="Crous P.W."/>
            <person name="Kodira C."/>
            <person name="Birren B.W."/>
            <person name="Galagan J.E."/>
            <person name="Torriani S.F."/>
            <person name="McDonald B.A."/>
            <person name="Oliver R.P."/>
        </authorList>
    </citation>
    <scope>NUCLEOTIDE SEQUENCE [LARGE SCALE GENOMIC DNA]</scope>
    <source>
        <strain evidence="3">SN15 / ATCC MYA-4574 / FGSC 10173</strain>
    </source>
</reference>
<dbReference type="KEGG" id="pno:SNOG_07352"/>
<name>Q0ULL2_PHANO</name>
<dbReference type="EMBL" id="CH445335">
    <property type="protein sequence ID" value="EAT84818.1"/>
    <property type="molecule type" value="Genomic_DNA"/>
</dbReference>
<dbReference type="Proteomes" id="UP000001055">
    <property type="component" value="Unassembled WGS sequence"/>
</dbReference>
<feature type="region of interest" description="Disordered" evidence="1">
    <location>
        <begin position="69"/>
        <end position="100"/>
    </location>
</feature>
<dbReference type="GeneID" id="5974583"/>
<dbReference type="HOGENOM" id="CLU_1468700_0_0_1"/>
<organism evidence="2 3">
    <name type="scientific">Phaeosphaeria nodorum (strain SN15 / ATCC MYA-4574 / FGSC 10173)</name>
    <name type="common">Glume blotch fungus</name>
    <name type="synonym">Parastagonospora nodorum</name>
    <dbReference type="NCBI Taxonomy" id="321614"/>
    <lineage>
        <taxon>Eukaryota</taxon>
        <taxon>Fungi</taxon>
        <taxon>Dikarya</taxon>
        <taxon>Ascomycota</taxon>
        <taxon>Pezizomycotina</taxon>
        <taxon>Dothideomycetes</taxon>
        <taxon>Pleosporomycetidae</taxon>
        <taxon>Pleosporales</taxon>
        <taxon>Pleosporineae</taxon>
        <taxon>Phaeosphaeriaceae</taxon>
        <taxon>Parastagonospora</taxon>
    </lineage>
</organism>
<protein>
    <submittedName>
        <fullName evidence="2">Uncharacterized protein</fullName>
    </submittedName>
</protein>
<dbReference type="AlphaFoldDB" id="Q0ULL2"/>
<proteinExistence type="predicted"/>
<feature type="compositionally biased region" description="Polar residues" evidence="1">
    <location>
        <begin position="74"/>
        <end position="98"/>
    </location>
</feature>
<dbReference type="RefSeq" id="XP_001797690.1">
    <property type="nucleotide sequence ID" value="XM_001797638.1"/>
</dbReference>
<sequence>MAMETLDVLRSGPVVYDDHTLPATFQCLQLEIVHQTRATCLTKTAPRLHLVEQNSPSIHTIARKYPETTIPIRHTSSSPPATETQSHSTDPRPTTPNLAPSRMFHRFQRTDPAYDARDLTDRTLRLVSQRVPKQWVGTLYWARRRVRVPSECEDGSIRLIFHTSTDYFSESLGTYPIRQSVFQV</sequence>
<evidence type="ECO:0000256" key="1">
    <source>
        <dbReference type="SAM" id="MobiDB-lite"/>
    </source>
</evidence>
<gene>
    <name evidence="2" type="ORF">SNOG_07352</name>
</gene>